<dbReference type="STRING" id="1338436.LK10_14810"/>
<evidence type="ECO:0000256" key="1">
    <source>
        <dbReference type="SAM" id="MobiDB-lite"/>
    </source>
</evidence>
<protein>
    <recommendedName>
        <fullName evidence="4">DUF3800 domain-containing protein</fullName>
    </recommendedName>
</protein>
<comment type="caution">
    <text evidence="2">The sequence shown here is derived from an EMBL/GenBank/DDBJ whole genome shotgun (WGS) entry which is preliminary data.</text>
</comment>
<sequence length="365" mass="40324">MTTMDGYSLRDERLKKVYATTSGPVAFIDESYRAPGFVGHKGPERPFYVLSAVVVERDQATYVREALTDIPGSLFWHTKDLVKDPTGQQYMREMLNYLASSEMLSIVTVQTDIRIGDDKQMNYARAECLSTLTAELTRGTGENAVRLIVMDSREPKIAHGNKIDQDTIHRLRTTGIIDENVQLQHSGPGREPLLWTPDLAAWAYRRELAIGDGSWFNHIRETTIQLHAHGTDLAVKRNSPHLPQQGPGALSASYENQRRVVSQQSLMHQGAESQQLAAARQAAARQQPKFSNEVTRAVGASGAPRVEAIHRQVKASPISDAQQKAVKDLDKILKALTPKAKESRTSPGPQTSGPGGDELSRGRAR</sequence>
<evidence type="ECO:0008006" key="4">
    <source>
        <dbReference type="Google" id="ProtNLM"/>
    </source>
</evidence>
<dbReference type="AlphaFoldDB" id="A0A0B2AIS4"/>
<dbReference type="Proteomes" id="UP000030982">
    <property type="component" value="Unassembled WGS sequence"/>
</dbReference>
<evidence type="ECO:0000313" key="2">
    <source>
        <dbReference type="EMBL" id="KHL01746.1"/>
    </source>
</evidence>
<feature type="compositionally biased region" description="Basic and acidic residues" evidence="1">
    <location>
        <begin position="335"/>
        <end position="344"/>
    </location>
</feature>
<proteinExistence type="predicted"/>
<dbReference type="RefSeq" id="WP_043125206.1">
    <property type="nucleotide sequence ID" value="NZ_JTDL01000139.1"/>
</dbReference>
<feature type="region of interest" description="Disordered" evidence="1">
    <location>
        <begin position="335"/>
        <end position="365"/>
    </location>
</feature>
<accession>A0A0B2AIS4</accession>
<dbReference type="OrthoDB" id="4546241at2"/>
<keyword evidence="3" id="KW-1185">Reference proteome</keyword>
<dbReference type="EMBL" id="JTDL01000139">
    <property type="protein sequence ID" value="KHL01746.1"/>
    <property type="molecule type" value="Genomic_DNA"/>
</dbReference>
<organism evidence="2 3">
    <name type="scientific">Sinomonas humi</name>
    <dbReference type="NCBI Taxonomy" id="1338436"/>
    <lineage>
        <taxon>Bacteria</taxon>
        <taxon>Bacillati</taxon>
        <taxon>Actinomycetota</taxon>
        <taxon>Actinomycetes</taxon>
        <taxon>Micrococcales</taxon>
        <taxon>Micrococcaceae</taxon>
        <taxon>Sinomonas</taxon>
    </lineage>
</organism>
<gene>
    <name evidence="2" type="ORF">LK10_14810</name>
</gene>
<reference evidence="2 3" key="1">
    <citation type="submission" date="2014-09" db="EMBL/GenBank/DDBJ databases">
        <title>Genome sequence of Sinomonas sp. MUSC 117.</title>
        <authorList>
            <person name="Lee L.-H."/>
        </authorList>
    </citation>
    <scope>NUCLEOTIDE SEQUENCE [LARGE SCALE GENOMIC DNA]</scope>
    <source>
        <strain evidence="2 3">MUSC 117</strain>
    </source>
</reference>
<name>A0A0B2AIS4_9MICC</name>
<evidence type="ECO:0000313" key="3">
    <source>
        <dbReference type="Proteomes" id="UP000030982"/>
    </source>
</evidence>